<evidence type="ECO:0000256" key="4">
    <source>
        <dbReference type="PROSITE-ProRule" id="PRU00134"/>
    </source>
</evidence>
<dbReference type="EMBL" id="JASWJB010000197">
    <property type="protein sequence ID" value="KAK2593750.1"/>
    <property type="molecule type" value="Genomic_DNA"/>
</dbReference>
<keyword evidence="1" id="KW-0479">Metal-binding</keyword>
<keyword evidence="2 4" id="KW-0863">Zinc-finger</keyword>
<dbReference type="PROSITE" id="PS50865">
    <property type="entry name" value="ZF_MYND_2"/>
    <property type="match status" value="1"/>
</dbReference>
<evidence type="ECO:0000259" key="5">
    <source>
        <dbReference type="PROSITE" id="PS50865"/>
    </source>
</evidence>
<comment type="caution">
    <text evidence="6">The sequence shown here is derived from an EMBL/GenBank/DDBJ whole genome shotgun (WGS) entry which is preliminary data.</text>
</comment>
<evidence type="ECO:0000313" key="6">
    <source>
        <dbReference type="EMBL" id="KAK2593750.1"/>
    </source>
</evidence>
<dbReference type="Proteomes" id="UP001251528">
    <property type="component" value="Unassembled WGS sequence"/>
</dbReference>
<dbReference type="AlphaFoldDB" id="A0AAJ0CIN3"/>
<organism evidence="6 7">
    <name type="scientific">Conoideocrella luteorostrata</name>
    <dbReference type="NCBI Taxonomy" id="1105319"/>
    <lineage>
        <taxon>Eukaryota</taxon>
        <taxon>Fungi</taxon>
        <taxon>Dikarya</taxon>
        <taxon>Ascomycota</taxon>
        <taxon>Pezizomycotina</taxon>
        <taxon>Sordariomycetes</taxon>
        <taxon>Hypocreomycetidae</taxon>
        <taxon>Hypocreales</taxon>
        <taxon>Clavicipitaceae</taxon>
        <taxon>Conoideocrella</taxon>
    </lineage>
</organism>
<dbReference type="PROSITE" id="PS01360">
    <property type="entry name" value="ZF_MYND_1"/>
    <property type="match status" value="1"/>
</dbReference>
<protein>
    <recommendedName>
        <fullName evidence="5">MYND-type domain-containing protein</fullName>
    </recommendedName>
</protein>
<reference evidence="6" key="1">
    <citation type="submission" date="2023-06" db="EMBL/GenBank/DDBJ databases">
        <title>Conoideocrella luteorostrata (Hypocreales: Clavicipitaceae), a potential biocontrol fungus for elongate hemlock scale in United States Christmas tree production areas.</title>
        <authorList>
            <person name="Barrett H."/>
            <person name="Lovett B."/>
            <person name="Macias A.M."/>
            <person name="Stajich J.E."/>
            <person name="Kasson M.T."/>
        </authorList>
    </citation>
    <scope>NUCLEOTIDE SEQUENCE</scope>
    <source>
        <strain evidence="6">ARSEF 14590</strain>
    </source>
</reference>
<feature type="domain" description="MYND-type" evidence="5">
    <location>
        <begin position="1152"/>
        <end position="1194"/>
    </location>
</feature>
<sequence>MLTPAVANRFSWLYATGNTPATSLTRSVPIGKDVDVLSLGCGDVRNVLYTCYVERGLISRKIDVTCCDYDEKVIGRNIVLLTLLLESKGKIKSSDLWDIYYHLYVADGTVEIVLRHVQKLMHLLESLQAWKDGSYGTVIKFCDEHSLNDVRGVCRRILDGAELRNTSTYAKRFKENLQTKNQVSERLHGKNASTFTGMRSAGPVSLKSPKDMIKAFQTYGEHGTVTPDVGKSLVPNPMFASLVSPNEVLHYGSDPILGYHLATAFAPLSENSPLRIADDIKDYRTAAAAKTQFFEWVAAFRDIARERIVLRFAVADVFACCHTLQHASASGKLSANWYRRQWDLKVLVLDADEYRSKKTGPVAFDAIDTSNLADHVGALNLVIATSSLLKPEPWATLYIEVLIKRGKSQQEAFEKFLCGKPATVSLLLGVAPVQYWTNAKCESHVDEVFIGMLNDTSSEKANETQLHSRLAWKRDDQFSGQRGGRGKLHVDERTLSTILFQIYLQMFSSENYKMSAAVLERSAYFTHFHRGNFASFLKVVKHRVKTNWPGVCSQLVDRISQDRTLALSTNQMQELGAQMYLQGVSTESWLFEDSATSSKAGPFRNWKNIPLVVAVTIVVPRPALDRLYKGSKKHEISSPTLVGSLRASPRSSNQWHNVYSDVQIVFGTIKNCPDNENMPVIIEQDERGWSGDSPLIASFVVPTAALQIDPVDTVVGLCVPPSAQAALLYMRILGMEMNVFETKLSDSSNVFLKSLMPGQTGYPVVCGGVQQFKDTLDGADKAYSNKLLIELPASESQITAVIGHADILSEQGKKLLQDKVSIELQQKDPFTIDVVFGNRILTCPIKFPVPVSQAGSKSRVARKSGYVEIIAPVASSRDSEVLADFLYPARLDGAGLPAALNASHLNLDALPILNVEDKGEMQWLVTLASLEFSSREKASREEGQTSDGIAENTRVNFKESLFTMFMLASGLQGGQTGMFAINHPGKGGIHMLMFVSAIRLDADNSSVVLDAAVIPLTNELVASGRMESFLLLIRTLECCTINVNDSELVLWKRVLPSIAERCRTYSHRPDCEYNRRGATVPLSVDPGQKVLCSCGNGKLPKDFISLPEWDIAAPNAVRIAISPTFAVPFVEDVVDPADVTKGKGQLEPTDRCRSCGLGKAKDGSILKKCMRCKIARYCSAECQKKDWKKHRMECMDVE</sequence>
<dbReference type="Pfam" id="PF14737">
    <property type="entry name" value="DUF4470"/>
    <property type="match status" value="1"/>
</dbReference>
<proteinExistence type="predicted"/>
<dbReference type="SUPFAM" id="SSF144232">
    <property type="entry name" value="HIT/MYND zinc finger-like"/>
    <property type="match status" value="1"/>
</dbReference>
<evidence type="ECO:0000256" key="2">
    <source>
        <dbReference type="ARBA" id="ARBA00022771"/>
    </source>
</evidence>
<accession>A0AAJ0CIN3</accession>
<evidence type="ECO:0000256" key="3">
    <source>
        <dbReference type="ARBA" id="ARBA00022833"/>
    </source>
</evidence>
<dbReference type="GO" id="GO:0005634">
    <property type="term" value="C:nucleus"/>
    <property type="evidence" value="ECO:0007669"/>
    <property type="project" value="TreeGrafter"/>
</dbReference>
<evidence type="ECO:0000256" key="1">
    <source>
        <dbReference type="ARBA" id="ARBA00022723"/>
    </source>
</evidence>
<dbReference type="Gene3D" id="6.10.140.2220">
    <property type="match status" value="1"/>
</dbReference>
<dbReference type="PANTHER" id="PTHR10237:SF15">
    <property type="entry name" value="LD37257P"/>
    <property type="match status" value="1"/>
</dbReference>
<dbReference type="InterPro" id="IPR024119">
    <property type="entry name" value="TF_DEAF-1"/>
</dbReference>
<dbReference type="PANTHER" id="PTHR10237">
    <property type="entry name" value="DEFORMED EPIDERMAL AUTOREGULATORY FACTOR 1 HOMOLOG SUPPRESSIN"/>
    <property type="match status" value="1"/>
</dbReference>
<gene>
    <name evidence="6" type="ORF">QQS21_008568</name>
</gene>
<keyword evidence="7" id="KW-1185">Reference proteome</keyword>
<dbReference type="Pfam" id="PF01753">
    <property type="entry name" value="zf-MYND"/>
    <property type="match status" value="1"/>
</dbReference>
<dbReference type="InterPro" id="IPR002893">
    <property type="entry name" value="Znf_MYND"/>
</dbReference>
<dbReference type="GO" id="GO:0000981">
    <property type="term" value="F:DNA-binding transcription factor activity, RNA polymerase II-specific"/>
    <property type="evidence" value="ECO:0007669"/>
    <property type="project" value="TreeGrafter"/>
</dbReference>
<keyword evidence="3" id="KW-0862">Zinc</keyword>
<name>A0AAJ0CIN3_9HYPO</name>
<dbReference type="GO" id="GO:0008270">
    <property type="term" value="F:zinc ion binding"/>
    <property type="evidence" value="ECO:0007669"/>
    <property type="project" value="UniProtKB-KW"/>
</dbReference>
<dbReference type="InterPro" id="IPR027974">
    <property type="entry name" value="DUF4470"/>
</dbReference>
<evidence type="ECO:0000313" key="7">
    <source>
        <dbReference type="Proteomes" id="UP001251528"/>
    </source>
</evidence>